<dbReference type="Proteomes" id="UP000887581">
    <property type="component" value="Unplaced"/>
</dbReference>
<dbReference type="PANTHER" id="PTHR46035">
    <property type="entry name" value="TETRATRICOPEPTIDE REPEAT PROTEIN 4"/>
    <property type="match status" value="1"/>
</dbReference>
<evidence type="ECO:0000313" key="1">
    <source>
        <dbReference type="Proteomes" id="UP000887581"/>
    </source>
</evidence>
<dbReference type="PANTHER" id="PTHR46035:SF1">
    <property type="entry name" value="TETRATRICOPEPTIDE REPEAT PROTEIN 4"/>
    <property type="match status" value="1"/>
</dbReference>
<proteinExistence type="predicted"/>
<keyword evidence="1" id="KW-1185">Reference proteome</keyword>
<dbReference type="GO" id="GO:0051879">
    <property type="term" value="F:Hsp90 protein binding"/>
    <property type="evidence" value="ECO:0007669"/>
    <property type="project" value="TreeGrafter"/>
</dbReference>
<dbReference type="Gene3D" id="1.25.40.10">
    <property type="entry name" value="Tetratricopeptide repeat domain"/>
    <property type="match status" value="1"/>
</dbReference>
<dbReference type="AlphaFoldDB" id="A0A915PVA5"/>
<dbReference type="GO" id="GO:0006457">
    <property type="term" value="P:protein folding"/>
    <property type="evidence" value="ECO:0007669"/>
    <property type="project" value="TreeGrafter"/>
</dbReference>
<dbReference type="GO" id="GO:0005829">
    <property type="term" value="C:cytosol"/>
    <property type="evidence" value="ECO:0007669"/>
    <property type="project" value="TreeGrafter"/>
</dbReference>
<dbReference type="GO" id="GO:0005634">
    <property type="term" value="C:nucleus"/>
    <property type="evidence" value="ECO:0007669"/>
    <property type="project" value="TreeGrafter"/>
</dbReference>
<dbReference type="GO" id="GO:0030544">
    <property type="term" value="F:Hsp70 protein binding"/>
    <property type="evidence" value="ECO:0007669"/>
    <property type="project" value="TreeGrafter"/>
</dbReference>
<name>A0A915PVA5_9BILA</name>
<dbReference type="SUPFAM" id="SSF48452">
    <property type="entry name" value="TPR-like"/>
    <property type="match status" value="1"/>
</dbReference>
<reference evidence="2" key="1">
    <citation type="submission" date="2022-11" db="UniProtKB">
        <authorList>
            <consortium name="WormBaseParasite"/>
        </authorList>
    </citation>
    <scope>IDENTIFICATION</scope>
</reference>
<dbReference type="InterPro" id="IPR011990">
    <property type="entry name" value="TPR-like_helical_dom_sf"/>
</dbReference>
<organism evidence="1 2">
    <name type="scientific">Setaria digitata</name>
    <dbReference type="NCBI Taxonomy" id="48799"/>
    <lineage>
        <taxon>Eukaryota</taxon>
        <taxon>Metazoa</taxon>
        <taxon>Ecdysozoa</taxon>
        <taxon>Nematoda</taxon>
        <taxon>Chromadorea</taxon>
        <taxon>Rhabditida</taxon>
        <taxon>Spirurina</taxon>
        <taxon>Spiruromorpha</taxon>
        <taxon>Filarioidea</taxon>
        <taxon>Setariidae</taxon>
        <taxon>Setaria</taxon>
    </lineage>
</organism>
<dbReference type="WBParaSite" id="sdigi.contig283.g7040.t1">
    <property type="protein sequence ID" value="sdigi.contig283.g7040.t1"/>
    <property type="gene ID" value="sdigi.contig283.g7040"/>
</dbReference>
<evidence type="ECO:0000313" key="2">
    <source>
        <dbReference type="WBParaSite" id="sdigi.contig283.g7040.t1"/>
    </source>
</evidence>
<sequence>MSDIERSELSKQLDDDLDRFIDNFAKQNLNKSKKPFVYDEWCKEIEQHPAFMTSLEPNDNGEFSEAIQALQALKYDDDELEDRRAAAERHKTDGNKYFKCKKYHWAINRYTDGINQRCTDRLLNSVLYANRAAAQKRIGNIGSAFRDCFFARKFDPENMKAIIRGAECLVELGRGKQCIDWLKSTKENHQEGVFIPYNHDHKSDFKYFNELYEKAERLVLVEERNERKRRRNVEKDLMAKQRLLMAFKERNIDFRPTICFDDPELFEWSQIDVQLSWLKESEAVYLDDNGILHWPILAQYPQIGKVDLVTDCSEENKEYDSAELMPWSRIRDIFSISGFAVVRGLPTVQVRFGYKAL</sequence>
<protein>
    <submittedName>
        <fullName evidence="2">Cns1/TTC4 wheel domain-containing protein</fullName>
    </submittedName>
</protein>
<accession>A0A915PVA5</accession>